<sequence length="302" mass="34080">MPRSCEGMGESFFILDAQHNVLAHLAGRPNDDQTWNDACHGAADKLQDVRRRMNPTAEECVHRRGRFATLRAGISYGGGQTHPQNMDPGKYADLIQEILQDPNVRRISGFANSSFAVGAPKLYRYYEDNDEQLLRAHPTLHMPFDNSVHTAATFNLGPQTVTTEHVDSGNLPFGWCAIAALGNFDPRQGGHFILHQFKLIIEFPPNSLIHVPSGSVIHSNLPVRPHETRMSMTQYTAGPLFRWVAYGFRTERALAVQDPAMKKRLDAERSTRWARAQNYFSKYEALETDIREVFNLPIHKTA</sequence>
<dbReference type="Proteomes" id="UP000814140">
    <property type="component" value="Unassembled WGS sequence"/>
</dbReference>
<comment type="caution">
    <text evidence="1">The sequence shown here is derived from an EMBL/GenBank/DDBJ whole genome shotgun (WGS) entry which is preliminary data.</text>
</comment>
<name>A0ACB8SGH5_9AGAM</name>
<evidence type="ECO:0000313" key="1">
    <source>
        <dbReference type="EMBL" id="KAI0055550.1"/>
    </source>
</evidence>
<accession>A0ACB8SGH5</accession>
<protein>
    <submittedName>
        <fullName evidence="1">Uncharacterized protein</fullName>
    </submittedName>
</protein>
<reference evidence="1" key="2">
    <citation type="journal article" date="2022" name="New Phytol.">
        <title>Evolutionary transition to the ectomycorrhizal habit in the genomes of a hyperdiverse lineage of mushroom-forming fungi.</title>
        <authorList>
            <person name="Looney B."/>
            <person name="Miyauchi S."/>
            <person name="Morin E."/>
            <person name="Drula E."/>
            <person name="Courty P.E."/>
            <person name="Kohler A."/>
            <person name="Kuo A."/>
            <person name="LaButti K."/>
            <person name="Pangilinan J."/>
            <person name="Lipzen A."/>
            <person name="Riley R."/>
            <person name="Andreopoulos W."/>
            <person name="He G."/>
            <person name="Johnson J."/>
            <person name="Nolan M."/>
            <person name="Tritt A."/>
            <person name="Barry K.W."/>
            <person name="Grigoriev I.V."/>
            <person name="Nagy L.G."/>
            <person name="Hibbett D."/>
            <person name="Henrissat B."/>
            <person name="Matheny P.B."/>
            <person name="Labbe J."/>
            <person name="Martin F.M."/>
        </authorList>
    </citation>
    <scope>NUCLEOTIDE SEQUENCE</scope>
    <source>
        <strain evidence="1">HHB10654</strain>
    </source>
</reference>
<dbReference type="EMBL" id="MU277288">
    <property type="protein sequence ID" value="KAI0055550.1"/>
    <property type="molecule type" value="Genomic_DNA"/>
</dbReference>
<organism evidence="1 2">
    <name type="scientific">Artomyces pyxidatus</name>
    <dbReference type="NCBI Taxonomy" id="48021"/>
    <lineage>
        <taxon>Eukaryota</taxon>
        <taxon>Fungi</taxon>
        <taxon>Dikarya</taxon>
        <taxon>Basidiomycota</taxon>
        <taxon>Agaricomycotina</taxon>
        <taxon>Agaricomycetes</taxon>
        <taxon>Russulales</taxon>
        <taxon>Auriscalpiaceae</taxon>
        <taxon>Artomyces</taxon>
    </lineage>
</organism>
<gene>
    <name evidence="1" type="ORF">BV25DRAFT_1873084</name>
</gene>
<keyword evidence="2" id="KW-1185">Reference proteome</keyword>
<evidence type="ECO:0000313" key="2">
    <source>
        <dbReference type="Proteomes" id="UP000814140"/>
    </source>
</evidence>
<reference evidence="1" key="1">
    <citation type="submission" date="2021-03" db="EMBL/GenBank/DDBJ databases">
        <authorList>
            <consortium name="DOE Joint Genome Institute"/>
            <person name="Ahrendt S."/>
            <person name="Looney B.P."/>
            <person name="Miyauchi S."/>
            <person name="Morin E."/>
            <person name="Drula E."/>
            <person name="Courty P.E."/>
            <person name="Chicoki N."/>
            <person name="Fauchery L."/>
            <person name="Kohler A."/>
            <person name="Kuo A."/>
            <person name="Labutti K."/>
            <person name="Pangilinan J."/>
            <person name="Lipzen A."/>
            <person name="Riley R."/>
            <person name="Andreopoulos W."/>
            <person name="He G."/>
            <person name="Johnson J."/>
            <person name="Barry K.W."/>
            <person name="Grigoriev I.V."/>
            <person name="Nagy L."/>
            <person name="Hibbett D."/>
            <person name="Henrissat B."/>
            <person name="Matheny P.B."/>
            <person name="Labbe J."/>
            <person name="Martin F."/>
        </authorList>
    </citation>
    <scope>NUCLEOTIDE SEQUENCE</scope>
    <source>
        <strain evidence="1">HHB10654</strain>
    </source>
</reference>
<proteinExistence type="predicted"/>